<dbReference type="InterPro" id="IPR015947">
    <property type="entry name" value="PUA-like_sf"/>
</dbReference>
<dbReference type="GO" id="GO:0001731">
    <property type="term" value="P:formation of translation preinitiation complex"/>
    <property type="evidence" value="ECO:0007669"/>
    <property type="project" value="TreeGrafter"/>
</dbReference>
<dbReference type="Pfam" id="PF11720">
    <property type="entry name" value="Inhibitor_I78"/>
    <property type="match status" value="1"/>
</dbReference>
<protein>
    <recommendedName>
        <fullName evidence="4">PUA domain-containing protein</fullName>
    </recommendedName>
</protein>
<dbReference type="SUPFAM" id="SSF88697">
    <property type="entry name" value="PUA domain-like"/>
    <property type="match status" value="2"/>
</dbReference>
<feature type="domain" description="PUA" evidence="4">
    <location>
        <begin position="167"/>
        <end position="271"/>
    </location>
</feature>
<dbReference type="Pfam" id="PF17832">
    <property type="entry name" value="Pre-PUA"/>
    <property type="match status" value="1"/>
</dbReference>
<comment type="caution">
    <text evidence="5">The sequence shown here is derived from an EMBL/GenBank/DDBJ whole genome shotgun (WGS) entry which is preliminary data.</text>
</comment>
<dbReference type="OrthoDB" id="10249667at2759"/>
<proteinExistence type="predicted"/>
<dbReference type="PANTHER" id="PTHR22798">
    <property type="entry name" value="MCT-1 PROTEIN"/>
    <property type="match status" value="1"/>
</dbReference>
<feature type="compositionally biased region" description="Basic and acidic residues" evidence="3">
    <location>
        <begin position="197"/>
        <end position="215"/>
    </location>
</feature>
<dbReference type="AlphaFoldDB" id="A0A8K0NEF6"/>
<dbReference type="PANTHER" id="PTHR22798:SF0">
    <property type="entry name" value="MALIGNANT T-CELL-AMPLIFIED SEQUENCE 1"/>
    <property type="match status" value="1"/>
</dbReference>
<evidence type="ECO:0000259" key="4">
    <source>
        <dbReference type="SMART" id="SM00359"/>
    </source>
</evidence>
<dbReference type="InterPro" id="IPR002478">
    <property type="entry name" value="PUA"/>
</dbReference>
<evidence type="ECO:0000313" key="5">
    <source>
        <dbReference type="EMBL" id="KAG5913019.1"/>
    </source>
</evidence>
<dbReference type="Proteomes" id="UP000811619">
    <property type="component" value="Unassembled WGS sequence"/>
</dbReference>
<organism evidence="5 6">
    <name type="scientific">Claviceps africana</name>
    <dbReference type="NCBI Taxonomy" id="83212"/>
    <lineage>
        <taxon>Eukaryota</taxon>
        <taxon>Fungi</taxon>
        <taxon>Dikarya</taxon>
        <taxon>Ascomycota</taxon>
        <taxon>Pezizomycotina</taxon>
        <taxon>Sordariomycetes</taxon>
        <taxon>Hypocreomycetidae</taxon>
        <taxon>Hypocreales</taxon>
        <taxon>Clavicipitaceae</taxon>
        <taxon>Claviceps</taxon>
    </lineage>
</organism>
<accession>A0A8K0NEF6</accession>
<evidence type="ECO:0000313" key="6">
    <source>
        <dbReference type="Proteomes" id="UP000811619"/>
    </source>
</evidence>
<keyword evidence="2" id="KW-0963">Cytoplasm</keyword>
<dbReference type="InterPro" id="IPR021719">
    <property type="entry name" value="Prot_inh_I78"/>
</dbReference>
<evidence type="ECO:0000256" key="3">
    <source>
        <dbReference type="SAM" id="MobiDB-lite"/>
    </source>
</evidence>
<gene>
    <name evidence="5" type="ORF">E4U42_001571</name>
</gene>
<keyword evidence="6" id="KW-1185">Reference proteome</keyword>
<dbReference type="GO" id="GO:0003723">
    <property type="term" value="F:RNA binding"/>
    <property type="evidence" value="ECO:0007669"/>
    <property type="project" value="InterPro"/>
</dbReference>
<dbReference type="Gene3D" id="3.10.400.20">
    <property type="match status" value="1"/>
</dbReference>
<evidence type="ECO:0000256" key="1">
    <source>
        <dbReference type="ARBA" id="ARBA00004496"/>
    </source>
</evidence>
<name>A0A8K0NEF6_9HYPO</name>
<sequence>MPLVVPGVTTTSSSKTEEWQNKLVGKKLSDTEHNQVMFCKKNLPADHRVISPGQMVTRDFVEHRLNVYLGEDGTVSHVQHGINPSPKQKLKSSVQRSLRQSLQTTYPLLTPHMDEILPKKASLSSMKLPDRNTLYVLDSEPLFYQQDTSGALLPHLKLVHRFPQGFPTIRIDRGAIRFVLSGATLMAPGLTSPGGRLPREGADRDLPEGREMDQRADENGRWTRELRRGEPVVIVAEGKEEACAVGTLVTGTDEVKAKGKGPVVEDAHFLGDGLWNIATD</sequence>
<dbReference type="InterPro" id="IPR004521">
    <property type="entry name" value="Uncharacterised_CHP00451"/>
</dbReference>
<dbReference type="Gene3D" id="3.30.10.10">
    <property type="entry name" value="Trypsin Inhibitor V, subunit A"/>
    <property type="match status" value="1"/>
</dbReference>
<evidence type="ECO:0000256" key="2">
    <source>
        <dbReference type="ARBA" id="ARBA00022490"/>
    </source>
</evidence>
<feature type="region of interest" description="Disordered" evidence="3">
    <location>
        <begin position="190"/>
        <end position="215"/>
    </location>
</feature>
<reference evidence="5" key="1">
    <citation type="journal article" date="2020" name="bioRxiv">
        <title>Whole genome comparisons of ergot fungi reveals the divergence and evolution of species within the genus Claviceps are the result of varying mechanisms driving genome evolution and host range expansion.</title>
        <authorList>
            <person name="Wyka S.A."/>
            <person name="Mondo S.J."/>
            <person name="Liu M."/>
            <person name="Dettman J."/>
            <person name="Nalam V."/>
            <person name="Broders K.D."/>
        </authorList>
    </citation>
    <scope>NUCLEOTIDE SEQUENCE</scope>
    <source>
        <strain evidence="5">CCC 489</strain>
    </source>
</reference>
<dbReference type="PROSITE" id="PS50890">
    <property type="entry name" value="PUA"/>
    <property type="match status" value="1"/>
</dbReference>
<dbReference type="InterPro" id="IPR041366">
    <property type="entry name" value="Pre-PUA"/>
</dbReference>
<dbReference type="CDD" id="cd11609">
    <property type="entry name" value="MCT1_N"/>
    <property type="match status" value="1"/>
</dbReference>
<dbReference type="EMBL" id="SRPY01001471">
    <property type="protein sequence ID" value="KAG5913019.1"/>
    <property type="molecule type" value="Genomic_DNA"/>
</dbReference>
<dbReference type="GO" id="GO:0005737">
    <property type="term" value="C:cytoplasm"/>
    <property type="evidence" value="ECO:0007669"/>
    <property type="project" value="UniProtKB-SubCell"/>
</dbReference>
<dbReference type="SMART" id="SM00359">
    <property type="entry name" value="PUA"/>
    <property type="match status" value="1"/>
</dbReference>
<dbReference type="NCBIfam" id="TIGR00451">
    <property type="entry name" value="unchar_dom_2"/>
    <property type="match status" value="2"/>
</dbReference>
<dbReference type="InterPro" id="IPR016437">
    <property type="entry name" value="MCT-1/Tma20"/>
</dbReference>
<comment type="subcellular location">
    <subcellularLocation>
        <location evidence="1">Cytoplasm</location>
    </subcellularLocation>
</comment>